<protein>
    <submittedName>
        <fullName evidence="3">ATP-binding protein</fullName>
    </submittedName>
</protein>
<dbReference type="PANTHER" id="PTHR35526">
    <property type="entry name" value="ANTI-SIGMA-F FACTOR RSBW-RELATED"/>
    <property type="match status" value="1"/>
</dbReference>
<sequence length="246" mass="26208">MTVTGDAAAAVIDLVPRGPWSERLCDQVSKGLRLCGAGPADSIIADLRGVSDPYGVSLPFWLSAWRQVRLGPSPVHLALCLHPETRLAWRIRNLRGPQPRVYDSVRDARIAVAERMSRADRRQARLPARPDSVPAARHLVTQACGVWDLPHLLEDTLLIVSELAANAVQHAGTDFIVTTICGVSGLHVAVRDGAGRFPYPGKPASTSSPGPLAERGRGLLLVHAAAVAWGAMPTLGGKVVWATVGL</sequence>
<dbReference type="InterPro" id="IPR050267">
    <property type="entry name" value="Anti-sigma-factor_SerPK"/>
</dbReference>
<organism evidence="3 4">
    <name type="scientific">Actinoplanes sandaracinus</name>
    <dbReference type="NCBI Taxonomy" id="3045177"/>
    <lineage>
        <taxon>Bacteria</taxon>
        <taxon>Bacillati</taxon>
        <taxon>Actinomycetota</taxon>
        <taxon>Actinomycetes</taxon>
        <taxon>Micromonosporales</taxon>
        <taxon>Micromonosporaceae</taxon>
        <taxon>Actinoplanes</taxon>
    </lineage>
</organism>
<dbReference type="InterPro" id="IPR036890">
    <property type="entry name" value="HATPase_C_sf"/>
</dbReference>
<keyword evidence="1" id="KW-0723">Serine/threonine-protein kinase</keyword>
<dbReference type="CDD" id="cd16936">
    <property type="entry name" value="HATPase_RsbW-like"/>
    <property type="match status" value="1"/>
</dbReference>
<keyword evidence="4" id="KW-1185">Reference proteome</keyword>
<keyword evidence="3" id="KW-0067">ATP-binding</keyword>
<dbReference type="Pfam" id="PF13581">
    <property type="entry name" value="HATPase_c_2"/>
    <property type="match status" value="1"/>
</dbReference>
<dbReference type="EMBL" id="JASCTH010000007">
    <property type="protein sequence ID" value="MDI6099325.1"/>
    <property type="molecule type" value="Genomic_DNA"/>
</dbReference>
<dbReference type="GO" id="GO:0005524">
    <property type="term" value="F:ATP binding"/>
    <property type="evidence" value="ECO:0007669"/>
    <property type="project" value="UniProtKB-KW"/>
</dbReference>
<dbReference type="Gene3D" id="3.30.565.10">
    <property type="entry name" value="Histidine kinase-like ATPase, C-terminal domain"/>
    <property type="match status" value="1"/>
</dbReference>
<keyword evidence="1" id="KW-0808">Transferase</keyword>
<evidence type="ECO:0000256" key="1">
    <source>
        <dbReference type="ARBA" id="ARBA00022527"/>
    </source>
</evidence>
<name>A0ABT6WHY0_9ACTN</name>
<keyword evidence="1" id="KW-0418">Kinase</keyword>
<gene>
    <name evidence="3" type="ORF">QLQ12_12055</name>
</gene>
<evidence type="ECO:0000313" key="4">
    <source>
        <dbReference type="Proteomes" id="UP001241758"/>
    </source>
</evidence>
<dbReference type="RefSeq" id="WP_282759457.1">
    <property type="nucleotide sequence ID" value="NZ_JASCTH010000007.1"/>
</dbReference>
<comment type="caution">
    <text evidence="3">The sequence shown here is derived from an EMBL/GenBank/DDBJ whole genome shotgun (WGS) entry which is preliminary data.</text>
</comment>
<accession>A0ABT6WHY0</accession>
<evidence type="ECO:0000313" key="3">
    <source>
        <dbReference type="EMBL" id="MDI6099325.1"/>
    </source>
</evidence>
<keyword evidence="3" id="KW-0547">Nucleotide-binding</keyword>
<dbReference type="PANTHER" id="PTHR35526:SF3">
    <property type="entry name" value="ANTI-SIGMA-F FACTOR RSBW"/>
    <property type="match status" value="1"/>
</dbReference>
<proteinExistence type="predicted"/>
<reference evidence="3 4" key="1">
    <citation type="submission" date="2023-05" db="EMBL/GenBank/DDBJ databases">
        <title>Actinoplanes sp. NEAU-A12 genome sequencing.</title>
        <authorList>
            <person name="Wang Z.-S."/>
        </authorList>
    </citation>
    <scope>NUCLEOTIDE SEQUENCE [LARGE SCALE GENOMIC DNA]</scope>
    <source>
        <strain evidence="3 4">NEAU-A12</strain>
    </source>
</reference>
<feature type="domain" description="Histidine kinase/HSP90-like ATPase" evidence="2">
    <location>
        <begin position="126"/>
        <end position="226"/>
    </location>
</feature>
<evidence type="ECO:0000259" key="2">
    <source>
        <dbReference type="Pfam" id="PF13581"/>
    </source>
</evidence>
<dbReference type="Proteomes" id="UP001241758">
    <property type="component" value="Unassembled WGS sequence"/>
</dbReference>
<dbReference type="InterPro" id="IPR003594">
    <property type="entry name" value="HATPase_dom"/>
</dbReference>